<dbReference type="SUPFAM" id="SSF50630">
    <property type="entry name" value="Acid proteases"/>
    <property type="match status" value="1"/>
</dbReference>
<dbReference type="PROSITE" id="PS00141">
    <property type="entry name" value="ASP_PROTEASE"/>
    <property type="match status" value="1"/>
</dbReference>
<dbReference type="CDD" id="cd00303">
    <property type="entry name" value="retropepsin_like"/>
    <property type="match status" value="1"/>
</dbReference>
<dbReference type="GO" id="GO:0004190">
    <property type="term" value="F:aspartic-type endopeptidase activity"/>
    <property type="evidence" value="ECO:0007669"/>
    <property type="project" value="InterPro"/>
</dbReference>
<accession>A0A5J4N6W8</accession>
<dbReference type="GO" id="GO:0006508">
    <property type="term" value="P:proteolysis"/>
    <property type="evidence" value="ECO:0007669"/>
    <property type="project" value="InterPro"/>
</dbReference>
<evidence type="ECO:0000313" key="1">
    <source>
        <dbReference type="EMBL" id="KAA3671213.1"/>
    </source>
</evidence>
<evidence type="ECO:0000313" key="2">
    <source>
        <dbReference type="Proteomes" id="UP000324629"/>
    </source>
</evidence>
<dbReference type="AlphaFoldDB" id="A0A5J4N6W8"/>
<evidence type="ECO:0008006" key="3">
    <source>
        <dbReference type="Google" id="ProtNLM"/>
    </source>
</evidence>
<dbReference type="Proteomes" id="UP000324629">
    <property type="component" value="Unassembled WGS sequence"/>
</dbReference>
<comment type="caution">
    <text evidence="1">The sequence shown here is derived from an EMBL/GenBank/DDBJ whole genome shotgun (WGS) entry which is preliminary data.</text>
</comment>
<protein>
    <recommendedName>
        <fullName evidence="3">Peptidase A2 domain-containing protein</fullName>
    </recommendedName>
</protein>
<name>A0A5J4N6W8_9TREM</name>
<sequence length="198" mass="21993">RRVCKSNQCDKRVVSCTKLQLSTVCTAAFPTCLSKGVVQITVNRISLNALIDTGSSDSYICSDIAYKHCWHIYPSNLAISVAFTTYTSATQGHCLVTVDYRGNRCSSVKLSLLPNLCSDVLLGHDFLKQHQPILISFSGSKPPSSLCLLTTAYVEPRNTFGQSLFPLQTNCHKISKTKLTRPEIREVRSASFTRRRDN</sequence>
<proteinExistence type="predicted"/>
<dbReference type="Gene3D" id="2.40.70.10">
    <property type="entry name" value="Acid Proteases"/>
    <property type="match status" value="1"/>
</dbReference>
<dbReference type="InterPro" id="IPR001969">
    <property type="entry name" value="Aspartic_peptidase_AS"/>
</dbReference>
<feature type="non-terminal residue" evidence="1">
    <location>
        <position position="1"/>
    </location>
</feature>
<dbReference type="EMBL" id="QNGE01006979">
    <property type="protein sequence ID" value="KAA3671213.1"/>
    <property type="molecule type" value="Genomic_DNA"/>
</dbReference>
<dbReference type="Pfam" id="PF13975">
    <property type="entry name" value="gag-asp_proteas"/>
    <property type="match status" value="1"/>
</dbReference>
<gene>
    <name evidence="1" type="ORF">DEA37_0010068</name>
</gene>
<dbReference type="InterPro" id="IPR021109">
    <property type="entry name" value="Peptidase_aspartic_dom_sf"/>
</dbReference>
<keyword evidence="2" id="KW-1185">Reference proteome</keyword>
<organism evidence="1 2">
    <name type="scientific">Paragonimus westermani</name>
    <dbReference type="NCBI Taxonomy" id="34504"/>
    <lineage>
        <taxon>Eukaryota</taxon>
        <taxon>Metazoa</taxon>
        <taxon>Spiralia</taxon>
        <taxon>Lophotrochozoa</taxon>
        <taxon>Platyhelminthes</taxon>
        <taxon>Trematoda</taxon>
        <taxon>Digenea</taxon>
        <taxon>Plagiorchiida</taxon>
        <taxon>Troglotremata</taxon>
        <taxon>Troglotrematidae</taxon>
        <taxon>Paragonimus</taxon>
    </lineage>
</organism>
<reference evidence="1 2" key="1">
    <citation type="journal article" date="2019" name="Gigascience">
        <title>Whole-genome sequence of the oriental lung fluke Paragonimus westermani.</title>
        <authorList>
            <person name="Oey H."/>
            <person name="Zakrzewski M."/>
            <person name="Narain K."/>
            <person name="Devi K.R."/>
            <person name="Agatsuma T."/>
            <person name="Nawaratna S."/>
            <person name="Gobert G.N."/>
            <person name="Jones M.K."/>
            <person name="Ragan M.A."/>
            <person name="McManus D.P."/>
            <person name="Krause L."/>
        </authorList>
    </citation>
    <scope>NUCLEOTIDE SEQUENCE [LARGE SCALE GENOMIC DNA]</scope>
    <source>
        <strain evidence="1 2">IND2009</strain>
    </source>
</reference>